<evidence type="ECO:0000256" key="3">
    <source>
        <dbReference type="ARBA" id="ARBA00022692"/>
    </source>
</evidence>
<keyword evidence="3 6" id="KW-0812">Transmembrane</keyword>
<feature type="transmembrane region" description="Helical" evidence="6">
    <location>
        <begin position="384"/>
        <end position="403"/>
    </location>
</feature>
<dbReference type="GO" id="GO:0005886">
    <property type="term" value="C:plasma membrane"/>
    <property type="evidence" value="ECO:0007669"/>
    <property type="project" value="UniProtKB-SubCell"/>
</dbReference>
<feature type="domain" description="DUF4131" evidence="8">
    <location>
        <begin position="61"/>
        <end position="196"/>
    </location>
</feature>
<feature type="transmembrane region" description="Helical" evidence="6">
    <location>
        <begin position="273"/>
        <end position="294"/>
    </location>
</feature>
<evidence type="ECO:0000256" key="2">
    <source>
        <dbReference type="ARBA" id="ARBA00022475"/>
    </source>
</evidence>
<dbReference type="NCBIfam" id="TIGR00360">
    <property type="entry name" value="ComEC_N-term"/>
    <property type="match status" value="1"/>
</dbReference>
<dbReference type="AlphaFoldDB" id="A0A316GQ23"/>
<dbReference type="Pfam" id="PF03772">
    <property type="entry name" value="Competence"/>
    <property type="match status" value="1"/>
</dbReference>
<evidence type="ECO:0000313" key="9">
    <source>
        <dbReference type="EMBL" id="PWK62819.1"/>
    </source>
</evidence>
<comment type="caution">
    <text evidence="9">The sequence shown here is derived from an EMBL/GenBank/DDBJ whole genome shotgun (WGS) entry which is preliminary data.</text>
</comment>
<evidence type="ECO:0000256" key="4">
    <source>
        <dbReference type="ARBA" id="ARBA00022989"/>
    </source>
</evidence>
<keyword evidence="5 6" id="KW-0472">Membrane</keyword>
<keyword evidence="10" id="KW-1185">Reference proteome</keyword>
<feature type="transmembrane region" description="Helical" evidence="6">
    <location>
        <begin position="440"/>
        <end position="472"/>
    </location>
</feature>
<accession>A0A316GQ23</accession>
<protein>
    <submittedName>
        <fullName evidence="9">Competence protein ComEC</fullName>
    </submittedName>
</protein>
<evidence type="ECO:0000256" key="1">
    <source>
        <dbReference type="ARBA" id="ARBA00004651"/>
    </source>
</evidence>
<name>A0A316GQ23_9RHOB</name>
<evidence type="ECO:0000259" key="8">
    <source>
        <dbReference type="Pfam" id="PF13567"/>
    </source>
</evidence>
<evidence type="ECO:0000256" key="6">
    <source>
        <dbReference type="SAM" id="Phobius"/>
    </source>
</evidence>
<dbReference type="PANTHER" id="PTHR30619:SF1">
    <property type="entry name" value="RECOMBINATION PROTEIN 2"/>
    <property type="match status" value="1"/>
</dbReference>
<proteinExistence type="predicted"/>
<feature type="transmembrane region" description="Helical" evidence="6">
    <location>
        <begin position="83"/>
        <end position="101"/>
    </location>
</feature>
<evidence type="ECO:0000313" key="10">
    <source>
        <dbReference type="Proteomes" id="UP000245708"/>
    </source>
</evidence>
<feature type="transmembrane region" description="Helical" evidence="6">
    <location>
        <begin position="314"/>
        <end position="335"/>
    </location>
</feature>
<feature type="transmembrane region" description="Helical" evidence="6">
    <location>
        <begin position="415"/>
        <end position="434"/>
    </location>
</feature>
<dbReference type="InterPro" id="IPR004477">
    <property type="entry name" value="ComEC_N"/>
</dbReference>
<feature type="transmembrane region" description="Helical" evidence="6">
    <location>
        <begin position="58"/>
        <end position="77"/>
    </location>
</feature>
<dbReference type="InterPro" id="IPR025405">
    <property type="entry name" value="DUF4131"/>
</dbReference>
<feature type="transmembrane region" description="Helical" evidence="6">
    <location>
        <begin position="356"/>
        <end position="372"/>
    </location>
</feature>
<evidence type="ECO:0000256" key="5">
    <source>
        <dbReference type="ARBA" id="ARBA00023136"/>
    </source>
</evidence>
<dbReference type="Pfam" id="PF13567">
    <property type="entry name" value="DUF4131"/>
    <property type="match status" value="1"/>
</dbReference>
<dbReference type="Proteomes" id="UP000245708">
    <property type="component" value="Unassembled WGS sequence"/>
</dbReference>
<comment type="subcellular location">
    <subcellularLocation>
        <location evidence="1">Cell membrane</location>
        <topology evidence="1">Multi-pass membrane protein</topology>
    </subcellularLocation>
</comment>
<feature type="domain" description="ComEC/Rec2-related protein" evidence="7">
    <location>
        <begin position="253"/>
        <end position="529"/>
    </location>
</feature>
<dbReference type="InterPro" id="IPR052159">
    <property type="entry name" value="Competence_DNA_uptake"/>
</dbReference>
<organism evidence="9 10">
    <name type="scientific">Roseicyclus mahoneyensis</name>
    <dbReference type="NCBI Taxonomy" id="164332"/>
    <lineage>
        <taxon>Bacteria</taxon>
        <taxon>Pseudomonadati</taxon>
        <taxon>Pseudomonadota</taxon>
        <taxon>Alphaproteobacteria</taxon>
        <taxon>Rhodobacterales</taxon>
        <taxon>Roseobacteraceae</taxon>
        <taxon>Roseicyclus</taxon>
    </lineage>
</organism>
<reference evidence="9 10" key="1">
    <citation type="submission" date="2018-05" db="EMBL/GenBank/DDBJ databases">
        <title>Genomic Encyclopedia of Type Strains, Phase IV (KMG-IV): sequencing the most valuable type-strain genomes for metagenomic binning, comparative biology and taxonomic classification.</title>
        <authorList>
            <person name="Goeker M."/>
        </authorList>
    </citation>
    <scope>NUCLEOTIDE SEQUENCE [LARGE SCALE GENOMIC DNA]</scope>
    <source>
        <strain evidence="9 10">DSM 16097</strain>
    </source>
</reference>
<gene>
    <name evidence="9" type="ORF">C7455_101856</name>
</gene>
<feature type="transmembrane region" description="Helical" evidence="6">
    <location>
        <begin position="34"/>
        <end position="51"/>
    </location>
</feature>
<keyword evidence="4 6" id="KW-1133">Transmembrane helix</keyword>
<dbReference type="PANTHER" id="PTHR30619">
    <property type="entry name" value="DNA INTERNALIZATION/COMPETENCE PROTEIN COMEC/REC2"/>
    <property type="match status" value="1"/>
</dbReference>
<keyword evidence="2" id="KW-1003">Cell membrane</keyword>
<sequence>MAYPTDPMDLPLPPRRLAGLALLDAVQQSQRGALMPWSAVMLGLGVALYFARPAEPQAFAYALCGGVLCIGIALALWRREVLGPLGAALALVALGFVGAGARSHQVAGPVLEFRYYGPIEGRVVGVDRSASDALRLTLDQVRLDDLNPARTPLRVRVSLHGEGRGPPPAPGMIVMMTGHLAAPAGPAEPGGFDFQHHAHFLSLGGVGYTRTPLVLLEDRAPGAARLFHLRLRMSAAIQDRIAGQPGAFAAAVLTGDRSGLDATSLEAMRVSNIAHLLAISGLHMGLLTGFVYAALRQILALIPALALRYPIRKWAAVVALAAGAFYLALSGGNVATERAFIQVAVMFTAVLLDRRAITLRSVAIAGIIVLLHRPETLLSPGFQMSFAATAALVGVFGALRGAVWVQGWPKWAKGLFALLVSSAVAGAATAPYSAVHFNQVSIYGLIANLLTVPVMGSVIIPGAVLAALLWPLGLSGPVWRVMDWGLSWILGVAERVAALPGAVEAVPTPANWTLGVVTMGALFVLLWQGRARWLGAVPVGVALLMWSGDGRPDVLISDSGRLVGVMHDGLRGLSRARGDGFVAGIWLENDGDRATQEGAAARPVWQAAGQGAQAAIADWTIWHGAGRSALPEAEAACATHDIVILSEPAPEGAMARAAADLRARLSAAHPVALPPAAPCHVIDGPLLAQTGAMALDPGEGGLTITTARMEQGDRVWSPAIR</sequence>
<evidence type="ECO:0000259" key="7">
    <source>
        <dbReference type="Pfam" id="PF03772"/>
    </source>
</evidence>
<dbReference type="EMBL" id="QGGW01000001">
    <property type="protein sequence ID" value="PWK62819.1"/>
    <property type="molecule type" value="Genomic_DNA"/>
</dbReference>